<dbReference type="InterPro" id="IPR008775">
    <property type="entry name" value="Phytyl_CoA_dOase-like"/>
</dbReference>
<sequence length="240" mass="28004">MSLKERFERNGFVVVEDVFSAEEVDRMKIEMERLVEDIDLSEHSKSIFTTYDEDKHTADDYFLNSSDKIRVFFEEGALDKEGNLTVPKKKALNKVGHGLHWLNPLFRQTTFHDKMKDLFRQLNFEQPKIVQSMYIFKCLPSSTVSCVLIIYKRKLPCSVSLEKNLSMINRNLFKFLLKKVCVSIFGLFLVYSDICCLGSLILIHGLVVHKSERNTSTKSRHAYTFHVMEKKGTLWSTDNW</sequence>
<keyword evidence="5" id="KW-1133">Transmembrane helix</keyword>
<evidence type="ECO:0000313" key="7">
    <source>
        <dbReference type="WBParaSite" id="Hba_06447"/>
    </source>
</evidence>
<comment type="cofactor">
    <cofactor evidence="1">
        <name>Fe cation</name>
        <dbReference type="ChEBI" id="CHEBI:24875"/>
    </cofactor>
</comment>
<evidence type="ECO:0000256" key="4">
    <source>
        <dbReference type="ARBA" id="ARBA00038356"/>
    </source>
</evidence>
<dbReference type="PANTHER" id="PTHR20883">
    <property type="entry name" value="PHYTANOYL-COA DIOXYGENASE DOMAIN CONTAINING 1"/>
    <property type="match status" value="1"/>
</dbReference>
<evidence type="ECO:0000256" key="2">
    <source>
        <dbReference type="ARBA" id="ARBA00022723"/>
    </source>
</evidence>
<accession>A0A1I7WMY2</accession>
<evidence type="ECO:0000256" key="1">
    <source>
        <dbReference type="ARBA" id="ARBA00001962"/>
    </source>
</evidence>
<keyword evidence="5" id="KW-0812">Transmembrane</keyword>
<dbReference type="GO" id="GO:0046872">
    <property type="term" value="F:metal ion binding"/>
    <property type="evidence" value="ECO:0007669"/>
    <property type="project" value="UniProtKB-KW"/>
</dbReference>
<name>A0A1I7WMY2_HETBA</name>
<dbReference type="Gene3D" id="2.60.120.620">
    <property type="entry name" value="q2cbj1_9rhob like domain"/>
    <property type="match status" value="2"/>
</dbReference>
<dbReference type="WBParaSite" id="Hba_06447">
    <property type="protein sequence ID" value="Hba_06447"/>
    <property type="gene ID" value="Hba_06447"/>
</dbReference>
<dbReference type="AlphaFoldDB" id="A0A1I7WMY2"/>
<dbReference type="Proteomes" id="UP000095283">
    <property type="component" value="Unplaced"/>
</dbReference>
<keyword evidence="6" id="KW-1185">Reference proteome</keyword>
<keyword evidence="2" id="KW-0479">Metal-binding</keyword>
<feature type="transmembrane region" description="Helical" evidence="5">
    <location>
        <begin position="180"/>
        <end position="207"/>
    </location>
</feature>
<evidence type="ECO:0000256" key="5">
    <source>
        <dbReference type="SAM" id="Phobius"/>
    </source>
</evidence>
<evidence type="ECO:0000313" key="6">
    <source>
        <dbReference type="Proteomes" id="UP000095283"/>
    </source>
</evidence>
<keyword evidence="5" id="KW-0472">Membrane</keyword>
<keyword evidence="3" id="KW-0408">Iron</keyword>
<evidence type="ECO:0000256" key="3">
    <source>
        <dbReference type="ARBA" id="ARBA00023004"/>
    </source>
</evidence>
<comment type="similarity">
    <text evidence="4">Belongs to the PhyH family. PHYHD1 subfamily.</text>
</comment>
<proteinExistence type="inferred from homology"/>
<dbReference type="SUPFAM" id="SSF51197">
    <property type="entry name" value="Clavaminate synthase-like"/>
    <property type="match status" value="2"/>
</dbReference>
<dbReference type="Pfam" id="PF05721">
    <property type="entry name" value="PhyH"/>
    <property type="match status" value="1"/>
</dbReference>
<reference evidence="7" key="1">
    <citation type="submission" date="2016-11" db="UniProtKB">
        <authorList>
            <consortium name="WormBaseParasite"/>
        </authorList>
    </citation>
    <scope>IDENTIFICATION</scope>
</reference>
<protein>
    <submittedName>
        <fullName evidence="7">Phytanoyl-CoA dioxygenase</fullName>
    </submittedName>
</protein>
<organism evidence="6 7">
    <name type="scientific">Heterorhabditis bacteriophora</name>
    <name type="common">Entomopathogenic nematode worm</name>
    <dbReference type="NCBI Taxonomy" id="37862"/>
    <lineage>
        <taxon>Eukaryota</taxon>
        <taxon>Metazoa</taxon>
        <taxon>Ecdysozoa</taxon>
        <taxon>Nematoda</taxon>
        <taxon>Chromadorea</taxon>
        <taxon>Rhabditida</taxon>
        <taxon>Rhabditina</taxon>
        <taxon>Rhabditomorpha</taxon>
        <taxon>Strongyloidea</taxon>
        <taxon>Heterorhabditidae</taxon>
        <taxon>Heterorhabditis</taxon>
    </lineage>
</organism>
<dbReference type="PANTHER" id="PTHR20883:SF15">
    <property type="entry name" value="PHYTANOYL-COA DIOXYGENASE DOMAIN-CONTAINING PROTEIN 1"/>
    <property type="match status" value="1"/>
</dbReference>